<evidence type="ECO:0000256" key="10">
    <source>
        <dbReference type="SAM" id="Coils"/>
    </source>
</evidence>
<keyword evidence="7" id="KW-0234">DNA repair</keyword>
<comment type="function">
    <text evidence="8">This protein is involved in the repair of mismatches in DNA. It is possible that it carries out the mismatch recognition step. This protein has a weak ATPase activity.</text>
</comment>
<evidence type="ECO:0000259" key="11">
    <source>
        <dbReference type="PROSITE" id="PS00486"/>
    </source>
</evidence>
<dbReference type="SUPFAM" id="SSF53150">
    <property type="entry name" value="DNA repair protein MutS, domain II"/>
    <property type="match status" value="1"/>
</dbReference>
<dbReference type="Pfam" id="PF05192">
    <property type="entry name" value="MutS_III"/>
    <property type="match status" value="1"/>
</dbReference>
<dbReference type="InterPro" id="IPR005748">
    <property type="entry name" value="DNA_mismatch_repair_MutS"/>
</dbReference>
<feature type="non-terminal residue" evidence="12">
    <location>
        <position position="1"/>
    </location>
</feature>
<dbReference type="Gene3D" id="1.10.1420.10">
    <property type="match status" value="2"/>
</dbReference>
<evidence type="ECO:0000256" key="6">
    <source>
        <dbReference type="ARBA" id="ARBA00023125"/>
    </source>
</evidence>
<dbReference type="EMBL" id="DRNS01000042">
    <property type="protein sequence ID" value="HHH14186.1"/>
    <property type="molecule type" value="Genomic_DNA"/>
</dbReference>
<dbReference type="FunFam" id="3.40.50.300:FF:000870">
    <property type="entry name" value="MutS protein homolog 4"/>
    <property type="match status" value="1"/>
</dbReference>
<dbReference type="InterPro" id="IPR007861">
    <property type="entry name" value="DNA_mismatch_repair_MutS_clamp"/>
</dbReference>
<feature type="domain" description="DNA mismatch repair proteins mutS family" evidence="11">
    <location>
        <begin position="524"/>
        <end position="540"/>
    </location>
</feature>
<dbReference type="GO" id="GO:0005524">
    <property type="term" value="F:ATP binding"/>
    <property type="evidence" value="ECO:0007669"/>
    <property type="project" value="UniProtKB-UniRule"/>
</dbReference>
<keyword evidence="10" id="KW-0175">Coiled coil</keyword>
<dbReference type="NCBIfam" id="TIGR01070">
    <property type="entry name" value="mutS1"/>
    <property type="match status" value="1"/>
</dbReference>
<keyword evidence="4" id="KW-0227">DNA damage</keyword>
<dbReference type="GO" id="GO:0030983">
    <property type="term" value="F:mismatched DNA binding"/>
    <property type="evidence" value="ECO:0007669"/>
    <property type="project" value="InterPro"/>
</dbReference>
<dbReference type="InterPro" id="IPR036678">
    <property type="entry name" value="MutS_con_dom_sf"/>
</dbReference>
<dbReference type="InterPro" id="IPR017261">
    <property type="entry name" value="DNA_mismatch_repair_MutS/MSH"/>
</dbReference>
<dbReference type="SUPFAM" id="SSF52540">
    <property type="entry name" value="P-loop containing nucleoside triphosphate hydrolases"/>
    <property type="match status" value="1"/>
</dbReference>
<dbReference type="GO" id="GO:0140664">
    <property type="term" value="F:ATP-dependent DNA damage sensor activity"/>
    <property type="evidence" value="ECO:0007669"/>
    <property type="project" value="InterPro"/>
</dbReference>
<evidence type="ECO:0000256" key="2">
    <source>
        <dbReference type="ARBA" id="ARBA00021982"/>
    </source>
</evidence>
<feature type="coiled-coil region" evidence="10">
    <location>
        <begin position="334"/>
        <end position="361"/>
    </location>
</feature>
<dbReference type="GO" id="GO:0005829">
    <property type="term" value="C:cytosol"/>
    <property type="evidence" value="ECO:0007669"/>
    <property type="project" value="TreeGrafter"/>
</dbReference>
<evidence type="ECO:0000256" key="9">
    <source>
        <dbReference type="NCBIfam" id="TIGR01070"/>
    </source>
</evidence>
<comment type="caution">
    <text evidence="12">The sequence shown here is derived from an EMBL/GenBank/DDBJ whole genome shotgun (WGS) entry which is preliminary data.</text>
</comment>
<dbReference type="FunFam" id="1.10.1420.10:FF:000001">
    <property type="entry name" value="DNA mismatch repair protein MutS"/>
    <property type="match status" value="1"/>
</dbReference>
<comment type="similarity">
    <text evidence="1">Belongs to the DNA mismatch repair MutS family.</text>
</comment>
<dbReference type="PROSITE" id="PS00486">
    <property type="entry name" value="DNA_MISMATCH_REPAIR_2"/>
    <property type="match status" value="1"/>
</dbReference>
<keyword evidence="6" id="KW-0238">DNA-binding</keyword>
<name>A0A7V5J2F6_UNCKA</name>
<dbReference type="Proteomes" id="UP000886106">
    <property type="component" value="Unassembled WGS sequence"/>
</dbReference>
<dbReference type="SMART" id="SM00534">
    <property type="entry name" value="MUTSac"/>
    <property type="match status" value="1"/>
</dbReference>
<dbReference type="SUPFAM" id="SSF48334">
    <property type="entry name" value="DNA repair protein MutS, domain III"/>
    <property type="match status" value="1"/>
</dbReference>
<proteinExistence type="inferred from homology"/>
<evidence type="ECO:0000256" key="7">
    <source>
        <dbReference type="ARBA" id="ARBA00023204"/>
    </source>
</evidence>
<gene>
    <name evidence="12" type="primary">mutS</name>
    <name evidence="12" type="ORF">ENJ78_00575</name>
</gene>
<evidence type="ECO:0000256" key="1">
    <source>
        <dbReference type="ARBA" id="ARBA00006271"/>
    </source>
</evidence>
<keyword evidence="3" id="KW-0547">Nucleotide-binding</keyword>
<dbReference type="Gene3D" id="3.40.50.300">
    <property type="entry name" value="P-loop containing nucleotide triphosphate hydrolases"/>
    <property type="match status" value="1"/>
</dbReference>
<evidence type="ECO:0000313" key="12">
    <source>
        <dbReference type="EMBL" id="HHH14186.1"/>
    </source>
</evidence>
<dbReference type="PANTHER" id="PTHR11361:SF34">
    <property type="entry name" value="DNA MISMATCH REPAIR PROTEIN MSH1, MITOCHONDRIAL"/>
    <property type="match status" value="1"/>
</dbReference>
<dbReference type="InterPro" id="IPR045076">
    <property type="entry name" value="MutS"/>
</dbReference>
<dbReference type="PANTHER" id="PTHR11361">
    <property type="entry name" value="DNA MISMATCH REPAIR PROTEIN MUTS FAMILY MEMBER"/>
    <property type="match status" value="1"/>
</dbReference>
<dbReference type="CDD" id="cd03284">
    <property type="entry name" value="ABC_MutS1"/>
    <property type="match status" value="1"/>
</dbReference>
<dbReference type="Pfam" id="PF00488">
    <property type="entry name" value="MutS_V"/>
    <property type="match status" value="1"/>
</dbReference>
<evidence type="ECO:0000256" key="8">
    <source>
        <dbReference type="ARBA" id="ARBA00024647"/>
    </source>
</evidence>
<dbReference type="InterPro" id="IPR000432">
    <property type="entry name" value="DNA_mismatch_repair_MutS_C"/>
</dbReference>
<protein>
    <recommendedName>
        <fullName evidence="2 9">DNA mismatch repair protein MutS</fullName>
    </recommendedName>
</protein>
<dbReference type="Gene3D" id="3.30.420.110">
    <property type="entry name" value="MutS, connector domain"/>
    <property type="match status" value="1"/>
</dbReference>
<dbReference type="PIRSF" id="PIRSF037677">
    <property type="entry name" value="DNA_mis_repair_Msh6"/>
    <property type="match status" value="1"/>
</dbReference>
<dbReference type="Pfam" id="PF05190">
    <property type="entry name" value="MutS_IV"/>
    <property type="match status" value="1"/>
</dbReference>
<evidence type="ECO:0000256" key="4">
    <source>
        <dbReference type="ARBA" id="ARBA00022763"/>
    </source>
</evidence>
<reference evidence="12" key="1">
    <citation type="journal article" date="2020" name="mSystems">
        <title>Genome- and Community-Level Interaction Insights into Carbon Utilization and Element Cycling Functions of Hydrothermarchaeota in Hydrothermal Sediment.</title>
        <authorList>
            <person name="Zhou Z."/>
            <person name="Liu Y."/>
            <person name="Xu W."/>
            <person name="Pan J."/>
            <person name="Luo Z.H."/>
            <person name="Li M."/>
        </authorList>
    </citation>
    <scope>NUCLEOTIDE SEQUENCE [LARGE SCALE GENOMIC DNA]</scope>
    <source>
        <strain evidence="12">HyVt-517</strain>
    </source>
</reference>
<dbReference type="GO" id="GO:0006298">
    <property type="term" value="P:mismatch repair"/>
    <property type="evidence" value="ECO:0007669"/>
    <property type="project" value="UniProtKB-UniRule"/>
</dbReference>
<evidence type="ECO:0000256" key="5">
    <source>
        <dbReference type="ARBA" id="ARBA00022840"/>
    </source>
</evidence>
<evidence type="ECO:0000256" key="3">
    <source>
        <dbReference type="ARBA" id="ARBA00022741"/>
    </source>
</evidence>
<dbReference type="InterPro" id="IPR027417">
    <property type="entry name" value="P-loop_NTPase"/>
</dbReference>
<dbReference type="AlphaFoldDB" id="A0A7V5J2F6"/>
<dbReference type="NCBIfam" id="NF003810">
    <property type="entry name" value="PRK05399.1"/>
    <property type="match status" value="1"/>
</dbReference>
<organism evidence="12">
    <name type="scientific">candidate division WWE3 bacterium</name>
    <dbReference type="NCBI Taxonomy" id="2053526"/>
    <lineage>
        <taxon>Bacteria</taxon>
        <taxon>Katanobacteria</taxon>
    </lineage>
</organism>
<sequence>VLSFKQYTNIRLVKLLKELKTLKLTLFEDFEIYSQEAETFLKNHFNIKSLESYGIHNKETAEVAAGLLGYLKNTQSGHITNLKRIIQRKAEQTLQMDISTINNLEILKNIRTGEKEGSLLNVLDKTHTAFGGRLFKKWLLNPLVKKEQIQERLDLVEYFIHKEQLRINVEKLLRQTKDIERIISRITLHTENPKDVILLKDSLIKLIEIKEVLQEESEKEVKVKKILKNIKSKKLKELNNIIEKTLVEEPPTDPKQGSLIKKGVNQKLDSLKEEILGSQEWIAELETKEKAKTNIPSLKVRYNKVFGYYIEVSKSYAEKVPKEYLRKQTLVNAERYITAELKEHEEKVLKAEEEINDLEYEIFKKLITKIKEYVEPIQKSAREVAKLDILISFSNTAIENAYTKPKIHTGDSLEIIEGRHPVVEKAIENPFIPNSLTMDSQEKQVYILTGPNMAGKSVFARQIALIAILAQCGSYVPAKRASIGIIDKVFVRSGASDFISSGMSTFMVEMVETANILNNATTKSLIILDEVGRGTGTKDGIAIATAVAEYLIYNPENKHPKTLFATHYHELQSLEKEYPNKVTNIRMAVKEEKNKVIFLHKVVKGAANHSYGIEVAKLAGIPEKVIKRSKELLKNNFKEASVIKNKPFKQSNPLIEEIKKIN</sequence>
<accession>A0A7V5J2F6</accession>
<keyword evidence="5" id="KW-0067">ATP-binding</keyword>
<feature type="non-terminal residue" evidence="12">
    <location>
        <position position="662"/>
    </location>
</feature>
<dbReference type="SMART" id="SM00533">
    <property type="entry name" value="MUTSd"/>
    <property type="match status" value="1"/>
</dbReference>
<dbReference type="InterPro" id="IPR007696">
    <property type="entry name" value="DNA_mismatch_repair_MutS_core"/>
</dbReference>
<dbReference type="InterPro" id="IPR036187">
    <property type="entry name" value="DNA_mismatch_repair_MutS_sf"/>
</dbReference>